<evidence type="ECO:0000313" key="9">
    <source>
        <dbReference type="EMBL" id="KVN82678.1"/>
    </source>
</evidence>
<keyword evidence="7" id="KW-0804">Transcription</keyword>
<dbReference type="InterPro" id="IPR023559">
    <property type="entry name" value="Flagellar_FlhD"/>
</dbReference>
<reference evidence="9 10" key="1">
    <citation type="submission" date="2015-11" db="EMBL/GenBank/DDBJ databases">
        <title>Expanding the genomic diversity of Burkholderia species for the development of highly accurate diagnostics.</title>
        <authorList>
            <person name="Sahl J."/>
            <person name="Keim P."/>
            <person name="Wagner D."/>
        </authorList>
    </citation>
    <scope>NUCLEOTIDE SEQUENCE [LARGE SCALE GENOMIC DNA]</scope>
    <source>
        <strain evidence="9 10">MSMB1585WGS</strain>
    </source>
</reference>
<accession>A0ABD4E0Q7</accession>
<gene>
    <name evidence="9" type="ORF">WJ68_17735</name>
</gene>
<name>A0ABD4E0Q7_9BURK</name>
<dbReference type="Proteomes" id="UP000057910">
    <property type="component" value="Unassembled WGS sequence"/>
</dbReference>
<evidence type="ECO:0000256" key="1">
    <source>
        <dbReference type="ARBA" id="ARBA00022490"/>
    </source>
</evidence>
<sequence>MLNAGYVRRCVALIRGDPASTERDVNHNNETPDSTRDINPSCLTLAHRLLHDDREAGMFRLGLSALLADLLPTLTRADAVSIGRCKLQINPLVSVFGHPCLPGVRQGADRRRVDAEAPRRVWGFVVSRCF</sequence>
<evidence type="ECO:0000256" key="4">
    <source>
        <dbReference type="ARBA" id="ARBA00023125"/>
    </source>
</evidence>
<evidence type="ECO:0000256" key="8">
    <source>
        <dbReference type="ARBA" id="ARBA00025431"/>
    </source>
</evidence>
<evidence type="ECO:0000313" key="10">
    <source>
        <dbReference type="Proteomes" id="UP000057910"/>
    </source>
</evidence>
<evidence type="ECO:0000256" key="3">
    <source>
        <dbReference type="ARBA" id="ARBA00023015"/>
    </source>
</evidence>
<keyword evidence="6" id="KW-0010">Activator</keyword>
<keyword evidence="4" id="KW-0238">DNA-binding</keyword>
<organism evidence="9 10">
    <name type="scientific">Burkholderia ubonensis</name>
    <dbReference type="NCBI Taxonomy" id="101571"/>
    <lineage>
        <taxon>Bacteria</taxon>
        <taxon>Pseudomonadati</taxon>
        <taxon>Pseudomonadota</taxon>
        <taxon>Betaproteobacteria</taxon>
        <taxon>Burkholderiales</taxon>
        <taxon>Burkholderiaceae</taxon>
        <taxon>Burkholderia</taxon>
        <taxon>Burkholderia cepacia complex</taxon>
    </lineage>
</organism>
<evidence type="ECO:0000256" key="6">
    <source>
        <dbReference type="ARBA" id="ARBA00023159"/>
    </source>
</evidence>
<keyword evidence="1" id="KW-0963">Cytoplasm</keyword>
<dbReference type="RefSeq" id="WP_060040552.1">
    <property type="nucleotide sequence ID" value="NZ_LPAD01000075.1"/>
</dbReference>
<dbReference type="GO" id="GO:0044781">
    <property type="term" value="P:bacterial-type flagellum organization"/>
    <property type="evidence" value="ECO:0007669"/>
    <property type="project" value="UniProtKB-KW"/>
</dbReference>
<evidence type="ECO:0000256" key="7">
    <source>
        <dbReference type="ARBA" id="ARBA00023163"/>
    </source>
</evidence>
<evidence type="ECO:0000256" key="2">
    <source>
        <dbReference type="ARBA" id="ARBA00022795"/>
    </source>
</evidence>
<proteinExistence type="predicted"/>
<dbReference type="GO" id="GO:0003677">
    <property type="term" value="F:DNA binding"/>
    <property type="evidence" value="ECO:0007669"/>
    <property type="project" value="UniProtKB-KW"/>
</dbReference>
<dbReference type="InterPro" id="IPR036194">
    <property type="entry name" value="FlhD_sf"/>
</dbReference>
<comment type="caution">
    <text evidence="9">The sequence shown here is derived from an EMBL/GenBank/DDBJ whole genome shotgun (WGS) entry which is preliminary data.</text>
</comment>
<comment type="function">
    <text evidence="8">Functions in complex with FlhC as a master transcriptional regulator that regulates transcription of several flagellar and non-flagellar operons by binding to their promoter region. Activates expression of class 2 flagellar genes, including fliA, which is a flagellum-specific sigma factor that turns on the class 3 genes. Also regulates genes whose products function in a variety of physiological pathways.</text>
</comment>
<keyword evidence="3" id="KW-0805">Transcription regulation</keyword>
<dbReference type="Gene3D" id="1.10.4000.10">
    <property type="entry name" value="Flagellar transcriptional activator FlhD"/>
    <property type="match status" value="1"/>
</dbReference>
<keyword evidence="2" id="KW-1005">Bacterial flagellum biogenesis</keyword>
<dbReference type="AlphaFoldDB" id="A0ABD4E0Q7"/>
<evidence type="ECO:0000256" key="5">
    <source>
        <dbReference type="ARBA" id="ARBA00023157"/>
    </source>
</evidence>
<dbReference type="Pfam" id="PF05247">
    <property type="entry name" value="FlhD"/>
    <property type="match status" value="1"/>
</dbReference>
<dbReference type="EMBL" id="LPAD01000075">
    <property type="protein sequence ID" value="KVN82678.1"/>
    <property type="molecule type" value="Genomic_DNA"/>
</dbReference>
<dbReference type="SUPFAM" id="SSF63592">
    <property type="entry name" value="Flagellar transcriptional activator FlhD"/>
    <property type="match status" value="1"/>
</dbReference>
<protein>
    <submittedName>
        <fullName evidence="9">Uncharacterized protein</fullName>
    </submittedName>
</protein>
<keyword evidence="5" id="KW-1015">Disulfide bond</keyword>